<dbReference type="AlphaFoldDB" id="A0A2R5GCP6"/>
<dbReference type="Proteomes" id="UP000241890">
    <property type="component" value="Unassembled WGS sequence"/>
</dbReference>
<feature type="domain" description="C2CD3 N-terminal C2" evidence="1">
    <location>
        <begin position="48"/>
        <end position="133"/>
    </location>
</feature>
<keyword evidence="3" id="KW-1185">Reference proteome</keyword>
<organism evidence="2 3">
    <name type="scientific">Hondaea fermentalgiana</name>
    <dbReference type="NCBI Taxonomy" id="2315210"/>
    <lineage>
        <taxon>Eukaryota</taxon>
        <taxon>Sar</taxon>
        <taxon>Stramenopiles</taxon>
        <taxon>Bigyra</taxon>
        <taxon>Labyrinthulomycetes</taxon>
        <taxon>Thraustochytrida</taxon>
        <taxon>Thraustochytriidae</taxon>
        <taxon>Hondaea</taxon>
    </lineage>
</organism>
<dbReference type="InParanoid" id="A0A2R5GCP6"/>
<reference evidence="2 3" key="1">
    <citation type="submission" date="2017-12" db="EMBL/GenBank/DDBJ databases">
        <title>Sequencing, de novo assembly and annotation of complete genome of a new Thraustochytrid species, strain FCC1311.</title>
        <authorList>
            <person name="Sedici K."/>
            <person name="Godart F."/>
            <person name="Aiese Cigliano R."/>
            <person name="Sanseverino W."/>
            <person name="Barakat M."/>
            <person name="Ortet P."/>
            <person name="Marechal E."/>
            <person name="Cagnac O."/>
            <person name="Amato A."/>
        </authorList>
    </citation>
    <scope>NUCLEOTIDE SEQUENCE [LARGE SCALE GENOMIC DNA]</scope>
</reference>
<evidence type="ECO:0000313" key="3">
    <source>
        <dbReference type="Proteomes" id="UP000241890"/>
    </source>
</evidence>
<evidence type="ECO:0000259" key="1">
    <source>
        <dbReference type="Pfam" id="PF25339"/>
    </source>
</evidence>
<proteinExistence type="predicted"/>
<accession>A0A2R5GCP6</accession>
<dbReference type="EMBL" id="BEYU01000047">
    <property type="protein sequence ID" value="GBG28742.1"/>
    <property type="molecule type" value="Genomic_DNA"/>
</dbReference>
<sequence>MALQAANLTDSETTEATKRELEALDVPLGPEVPPRVYGGLRAATAAPLSTNTYFPVRSSPAKLAAYLRDAQTLELRVVRAEEATTIDGPSFGVATLELQIAENVDLSHLTVDGMLPVRDPASGTEVATLEVSTTKPRKLMCVQVQDHHQVPAPHEHHHLL</sequence>
<comment type="caution">
    <text evidence="2">The sequence shown here is derived from an EMBL/GenBank/DDBJ whole genome shotgun (WGS) entry which is preliminary data.</text>
</comment>
<dbReference type="InterPro" id="IPR057537">
    <property type="entry name" value="C2_C2CD3_N"/>
</dbReference>
<name>A0A2R5GCP6_9STRA</name>
<gene>
    <name evidence="2" type="ORF">FCC1311_049632</name>
</gene>
<evidence type="ECO:0000313" key="2">
    <source>
        <dbReference type="EMBL" id="GBG28742.1"/>
    </source>
</evidence>
<protein>
    <recommendedName>
        <fullName evidence="1">C2CD3 N-terminal C2 domain-containing protein</fullName>
    </recommendedName>
</protein>
<dbReference type="Pfam" id="PF25339">
    <property type="entry name" value="C2_C2CD3_N"/>
    <property type="match status" value="1"/>
</dbReference>